<geneLocation type="plasmid" evidence="3">
    <name>ptpro6</name>
</geneLocation>
<dbReference type="GO" id="GO:0016301">
    <property type="term" value="F:kinase activity"/>
    <property type="evidence" value="ECO:0007669"/>
    <property type="project" value="UniProtKB-KW"/>
</dbReference>
<evidence type="ECO:0000256" key="1">
    <source>
        <dbReference type="SAM" id="MobiDB-lite"/>
    </source>
</evidence>
<evidence type="ECO:0000313" key="3">
    <source>
        <dbReference type="Proteomes" id="UP000186559"/>
    </source>
</evidence>
<feature type="compositionally biased region" description="Polar residues" evidence="1">
    <location>
        <begin position="107"/>
        <end position="124"/>
    </location>
</feature>
<feature type="region of interest" description="Disordered" evidence="1">
    <location>
        <begin position="107"/>
        <end position="134"/>
    </location>
</feature>
<dbReference type="InterPro" id="IPR027417">
    <property type="entry name" value="P-loop_NTPase"/>
</dbReference>
<organism evidence="2 3">
    <name type="scientific">Salipiger profundus</name>
    <dbReference type="NCBI Taxonomy" id="1229727"/>
    <lineage>
        <taxon>Bacteria</taxon>
        <taxon>Pseudomonadati</taxon>
        <taxon>Pseudomonadota</taxon>
        <taxon>Alphaproteobacteria</taxon>
        <taxon>Rhodobacterales</taxon>
        <taxon>Roseobacteraceae</taxon>
        <taxon>Salipiger</taxon>
    </lineage>
</organism>
<reference evidence="2 3" key="1">
    <citation type="submission" date="2016-03" db="EMBL/GenBank/DDBJ databases">
        <title>Deep-sea bacteria in the southern Pacific.</title>
        <authorList>
            <person name="Tang K."/>
        </authorList>
    </citation>
    <scope>NUCLEOTIDE SEQUENCE [LARGE SCALE GENOMIC DNA]</scope>
    <source>
        <strain evidence="2 3">JLT2016</strain>
        <plasmid evidence="3">Plasmid ptpro6</plasmid>
    </source>
</reference>
<dbReference type="AlphaFoldDB" id="A0A1U7DDR3"/>
<dbReference type="Gene3D" id="3.40.50.300">
    <property type="entry name" value="P-loop containing nucleotide triphosphate hydrolases"/>
    <property type="match status" value="1"/>
</dbReference>
<accession>A0A1U7DDR3</accession>
<sequence>MIDACLDRILEHLLRRLARNNAPEIDRNAARVISRQTEIVPVEGNYLLLDRPGWRDLSRHFDLTIALGEAPEVLRARLMRRWRALGLSEGDAAAKVDANDMPNGRTVLQGSHPAQITLSGSPSLAQGHDGQAAT</sequence>
<keyword evidence="2" id="KW-0614">Plasmid</keyword>
<keyword evidence="3" id="KW-1185">Reference proteome</keyword>
<proteinExistence type="predicted"/>
<protein>
    <submittedName>
        <fullName evidence="2">Uridine kinase family protein</fullName>
    </submittedName>
</protein>
<name>A0A1U7DDR3_9RHOB</name>
<keyword evidence="2" id="KW-0808">Transferase</keyword>
<keyword evidence="2" id="KW-0418">Kinase</keyword>
<dbReference type="EMBL" id="CP014802">
    <property type="protein sequence ID" value="APX26301.1"/>
    <property type="molecule type" value="Genomic_DNA"/>
</dbReference>
<dbReference type="Proteomes" id="UP000186559">
    <property type="component" value="Plasmid pTPRO6"/>
</dbReference>
<dbReference type="SUPFAM" id="SSF52540">
    <property type="entry name" value="P-loop containing nucleoside triphosphate hydrolases"/>
    <property type="match status" value="1"/>
</dbReference>
<gene>
    <name evidence="2" type="ORF">Ga0080559_TMP5201</name>
</gene>
<dbReference type="RefSeq" id="WP_076625939.1">
    <property type="nucleotide sequence ID" value="NZ_BMEW01000010.1"/>
</dbReference>
<dbReference type="KEGG" id="tpro:Ga0080559_TMP5201"/>
<evidence type="ECO:0000313" key="2">
    <source>
        <dbReference type="EMBL" id="APX26301.1"/>
    </source>
</evidence>